<reference evidence="2" key="2">
    <citation type="submission" date="2025-08" db="UniProtKB">
        <authorList>
            <consortium name="Ensembl"/>
        </authorList>
    </citation>
    <scope>IDENTIFICATION</scope>
</reference>
<organism evidence="2 3">
    <name type="scientific">Ciona savignyi</name>
    <name type="common">Pacific transparent sea squirt</name>
    <dbReference type="NCBI Taxonomy" id="51511"/>
    <lineage>
        <taxon>Eukaryota</taxon>
        <taxon>Metazoa</taxon>
        <taxon>Chordata</taxon>
        <taxon>Tunicata</taxon>
        <taxon>Ascidiacea</taxon>
        <taxon>Phlebobranchia</taxon>
        <taxon>Cionidae</taxon>
        <taxon>Ciona</taxon>
    </lineage>
</organism>
<proteinExistence type="predicted"/>
<reference evidence="3" key="1">
    <citation type="submission" date="2003-08" db="EMBL/GenBank/DDBJ databases">
        <authorList>
            <person name="Birren B."/>
            <person name="Nusbaum C."/>
            <person name="Abebe A."/>
            <person name="Abouelleil A."/>
            <person name="Adekoya E."/>
            <person name="Ait-zahra M."/>
            <person name="Allen N."/>
            <person name="Allen T."/>
            <person name="An P."/>
            <person name="Anderson M."/>
            <person name="Anderson S."/>
            <person name="Arachchi H."/>
            <person name="Armbruster J."/>
            <person name="Bachantsang P."/>
            <person name="Baldwin J."/>
            <person name="Barry A."/>
            <person name="Bayul T."/>
            <person name="Blitshsteyn B."/>
            <person name="Bloom T."/>
            <person name="Blye J."/>
            <person name="Boguslavskiy L."/>
            <person name="Borowsky M."/>
            <person name="Boukhgalter B."/>
            <person name="Brunache A."/>
            <person name="Butler J."/>
            <person name="Calixte N."/>
            <person name="Calvo S."/>
            <person name="Camarata J."/>
            <person name="Campo K."/>
            <person name="Chang J."/>
            <person name="Cheshatsang Y."/>
            <person name="Citroen M."/>
            <person name="Collymore A."/>
            <person name="Considine T."/>
            <person name="Cook A."/>
            <person name="Cooke P."/>
            <person name="Corum B."/>
            <person name="Cuomo C."/>
            <person name="David R."/>
            <person name="Dawoe T."/>
            <person name="Degray S."/>
            <person name="Dodge S."/>
            <person name="Dooley K."/>
            <person name="Dorje P."/>
            <person name="Dorjee K."/>
            <person name="Dorris L."/>
            <person name="Duffey N."/>
            <person name="Dupes A."/>
            <person name="Elkins T."/>
            <person name="Engels R."/>
            <person name="Erickson J."/>
            <person name="Farina A."/>
            <person name="Faro S."/>
            <person name="Ferreira P."/>
            <person name="Fischer H."/>
            <person name="Fitzgerald M."/>
            <person name="Foley K."/>
            <person name="Gage D."/>
            <person name="Galagan J."/>
            <person name="Gearin G."/>
            <person name="Gnerre S."/>
            <person name="Gnirke A."/>
            <person name="Goyette A."/>
            <person name="Graham J."/>
            <person name="Grandbois E."/>
            <person name="Gyaltsen K."/>
            <person name="Hafez N."/>
            <person name="Hagopian D."/>
            <person name="Hagos B."/>
            <person name="Hall J."/>
            <person name="Hatcher B."/>
            <person name="Heller A."/>
            <person name="Higgins H."/>
            <person name="Honan T."/>
            <person name="Horn A."/>
            <person name="Houde N."/>
            <person name="Hughes L."/>
            <person name="Hulme W."/>
            <person name="Husby E."/>
            <person name="Iliev I."/>
            <person name="Jaffe D."/>
            <person name="Jones C."/>
            <person name="Kamal M."/>
            <person name="Kamat A."/>
            <person name="Kamvysselis M."/>
            <person name="Karlsson E."/>
            <person name="Kells C."/>
            <person name="Kieu A."/>
            <person name="Kisner P."/>
            <person name="Kodira C."/>
            <person name="Kulbokas E."/>
            <person name="Labutti K."/>
            <person name="Lama D."/>
            <person name="Landers T."/>
            <person name="Leger J."/>
            <person name="Levine S."/>
            <person name="Lewis D."/>
            <person name="Lewis T."/>
            <person name="Lindblad-toh K."/>
            <person name="Liu X."/>
            <person name="Lokyitsang T."/>
            <person name="Lokyitsang Y."/>
            <person name="Lucien O."/>
            <person name="Lui A."/>
            <person name="Ma L.J."/>
            <person name="Mabbitt R."/>
            <person name="Macdonald J."/>
            <person name="Maclean C."/>
            <person name="Major J."/>
            <person name="Manning J."/>
            <person name="Marabella R."/>
            <person name="Maru K."/>
            <person name="Matthews C."/>
            <person name="Mauceli E."/>
            <person name="Mccarthy M."/>
            <person name="Mcdonough S."/>
            <person name="Mcghee T."/>
            <person name="Meldrim J."/>
            <person name="Meneus L."/>
            <person name="Mesirov J."/>
            <person name="Mihalev A."/>
            <person name="Mihova T."/>
            <person name="Mikkelsen T."/>
            <person name="Mlenga V."/>
            <person name="Moru K."/>
            <person name="Mozes J."/>
            <person name="Mulrain L."/>
            <person name="Munson G."/>
            <person name="Naylor J."/>
            <person name="Newes C."/>
            <person name="Nguyen C."/>
            <person name="Nguyen N."/>
            <person name="Nguyen T."/>
            <person name="Nicol R."/>
            <person name="Nielsen C."/>
            <person name="Nizzari M."/>
            <person name="Norbu C."/>
            <person name="Norbu N."/>
            <person name="O'donnell P."/>
            <person name="Okoawo O."/>
            <person name="O'leary S."/>
            <person name="Omotosho B."/>
            <person name="O'neill K."/>
            <person name="Osman S."/>
            <person name="Parker S."/>
            <person name="Perrin D."/>
            <person name="Phunkhang P."/>
            <person name="Piqani B."/>
            <person name="Purcell S."/>
            <person name="Rachupka T."/>
            <person name="Ramasamy U."/>
            <person name="Rameau R."/>
            <person name="Ray V."/>
            <person name="Raymond C."/>
            <person name="Retta R."/>
            <person name="Richardson S."/>
            <person name="Rise C."/>
            <person name="Rodriguez J."/>
            <person name="Rogers J."/>
            <person name="Rogov P."/>
            <person name="Rutman M."/>
            <person name="Schupbach R."/>
            <person name="Seaman C."/>
            <person name="Settipalli S."/>
            <person name="Sharpe T."/>
            <person name="Sheridan J."/>
            <person name="Sherpa N."/>
            <person name="Shi J."/>
            <person name="Smirnov S."/>
            <person name="Smith C."/>
            <person name="Sougnez C."/>
            <person name="Spencer B."/>
            <person name="Stalker J."/>
            <person name="Stange-thomann N."/>
            <person name="Stavropoulos S."/>
            <person name="Stetson K."/>
            <person name="Stone C."/>
            <person name="Stone S."/>
            <person name="Stubbs M."/>
            <person name="Talamas J."/>
            <person name="Tchuinga P."/>
            <person name="Tenzing P."/>
            <person name="Tesfaye S."/>
            <person name="Theodore J."/>
            <person name="Thoulutsang Y."/>
            <person name="Topham K."/>
            <person name="Towey S."/>
            <person name="Tsamla T."/>
            <person name="Tsomo N."/>
            <person name="Vallee D."/>
            <person name="Vassiliev H."/>
            <person name="Venkataraman V."/>
            <person name="Vinson J."/>
            <person name="Vo A."/>
            <person name="Wade C."/>
            <person name="Wang S."/>
            <person name="Wangchuk T."/>
            <person name="Wangdi T."/>
            <person name="Whittaker C."/>
            <person name="Wilkinson J."/>
            <person name="Wu Y."/>
            <person name="Wyman D."/>
            <person name="Yadav S."/>
            <person name="Yang S."/>
            <person name="Yang X."/>
            <person name="Yeager S."/>
            <person name="Yee E."/>
            <person name="Young G."/>
            <person name="Zainoun J."/>
            <person name="Zembeck L."/>
            <person name="Zimmer A."/>
            <person name="Zody M."/>
            <person name="Lander E."/>
        </authorList>
    </citation>
    <scope>NUCLEOTIDE SEQUENCE [LARGE SCALE GENOMIC DNA]</scope>
</reference>
<feature type="region of interest" description="Disordered" evidence="1">
    <location>
        <begin position="55"/>
        <end position="120"/>
    </location>
</feature>
<dbReference type="Ensembl" id="ENSCSAVT00000013765.1">
    <property type="protein sequence ID" value="ENSCSAVP00000013609.1"/>
    <property type="gene ID" value="ENSCSAVG00000007980.1"/>
</dbReference>
<dbReference type="Proteomes" id="UP000007875">
    <property type="component" value="Unassembled WGS sequence"/>
</dbReference>
<dbReference type="HOGENOM" id="CLU_2054919_0_0_1"/>
<keyword evidence="3" id="KW-1185">Reference proteome</keyword>
<accession>H2Z7P7</accession>
<dbReference type="AlphaFoldDB" id="H2Z7P7"/>
<name>H2Z7P7_CIOSA</name>
<feature type="compositionally biased region" description="Polar residues" evidence="1">
    <location>
        <begin position="72"/>
        <end position="81"/>
    </location>
</feature>
<dbReference type="InParanoid" id="H2Z7P7"/>
<evidence type="ECO:0000256" key="1">
    <source>
        <dbReference type="SAM" id="MobiDB-lite"/>
    </source>
</evidence>
<evidence type="ECO:0000313" key="2">
    <source>
        <dbReference type="Ensembl" id="ENSCSAVP00000013609.1"/>
    </source>
</evidence>
<evidence type="ECO:0000313" key="3">
    <source>
        <dbReference type="Proteomes" id="UP000007875"/>
    </source>
</evidence>
<reference evidence="2" key="3">
    <citation type="submission" date="2025-09" db="UniProtKB">
        <authorList>
            <consortium name="Ensembl"/>
        </authorList>
    </citation>
    <scope>IDENTIFICATION</scope>
</reference>
<sequence>MNWNCKVPRLKKSKVTLDLNNEVVKPSLNKNALSVTVPQTSGVIDPIVSPVIPQKTNRNALFSPKSRKRKAQTVQTNPKSAESNHEEQLSRLLITDDSENNTKTEQSPRKSTKNTNSENK</sequence>
<protein>
    <submittedName>
        <fullName evidence="2">Uncharacterized protein</fullName>
    </submittedName>
</protein>